<dbReference type="CDD" id="cd05009">
    <property type="entry name" value="SIS_GlmS_GlmD_2"/>
    <property type="match status" value="1"/>
</dbReference>
<dbReference type="Pfam" id="PF13522">
    <property type="entry name" value="GATase_6"/>
    <property type="match status" value="1"/>
</dbReference>
<dbReference type="Gene3D" id="3.40.50.10490">
    <property type="entry name" value="Glucose-6-phosphate isomerase like protein, domain 1"/>
    <property type="match status" value="2"/>
</dbReference>
<evidence type="ECO:0000256" key="8">
    <source>
        <dbReference type="ARBA" id="ARBA00022737"/>
    </source>
</evidence>
<dbReference type="InterPro" id="IPR005855">
    <property type="entry name" value="GFAT"/>
</dbReference>
<evidence type="ECO:0000256" key="9">
    <source>
        <dbReference type="ARBA" id="ARBA00022962"/>
    </source>
</evidence>
<proteinExistence type="inferred from homology"/>
<evidence type="ECO:0000256" key="3">
    <source>
        <dbReference type="ARBA" id="ARBA00012916"/>
    </source>
</evidence>
<dbReference type="EC" id="2.6.1.16" evidence="3"/>
<dbReference type="PANTHER" id="PTHR10937:SF0">
    <property type="entry name" value="GLUTAMINE--FRUCTOSE-6-PHOSPHATE TRANSAMINASE (ISOMERIZING)"/>
    <property type="match status" value="1"/>
</dbReference>
<dbReference type="CDD" id="cd05008">
    <property type="entry name" value="SIS_GlmS_GlmD_1"/>
    <property type="match status" value="1"/>
</dbReference>
<keyword evidence="8" id="KW-0677">Repeat</keyword>
<dbReference type="GO" id="GO:0006487">
    <property type="term" value="P:protein N-linked glycosylation"/>
    <property type="evidence" value="ECO:0007669"/>
    <property type="project" value="TreeGrafter"/>
</dbReference>
<dbReference type="NCBIfam" id="NF001484">
    <property type="entry name" value="PRK00331.1"/>
    <property type="match status" value="1"/>
</dbReference>
<evidence type="ECO:0000256" key="7">
    <source>
        <dbReference type="ARBA" id="ARBA00022679"/>
    </source>
</evidence>
<evidence type="ECO:0000256" key="4">
    <source>
        <dbReference type="ARBA" id="ARBA00016090"/>
    </source>
</evidence>
<dbReference type="Gene3D" id="3.60.20.10">
    <property type="entry name" value="Glutamine Phosphoribosylpyrophosphate, subunit 1, domain 1"/>
    <property type="match status" value="1"/>
</dbReference>
<evidence type="ECO:0000256" key="2">
    <source>
        <dbReference type="ARBA" id="ARBA00004496"/>
    </source>
</evidence>
<dbReference type="HAMAP" id="MF_00164">
    <property type="entry name" value="GlmS"/>
    <property type="match status" value="1"/>
</dbReference>
<dbReference type="GO" id="GO:0005829">
    <property type="term" value="C:cytosol"/>
    <property type="evidence" value="ECO:0007669"/>
    <property type="project" value="TreeGrafter"/>
</dbReference>
<accession>A0A098EB96</accession>
<evidence type="ECO:0000256" key="1">
    <source>
        <dbReference type="ARBA" id="ARBA00001031"/>
    </source>
</evidence>
<sequence>MCGISAYIGKENNAAEIVFNMLSRLEYRGYDSAGVAYVKKGNDKISVVKDKGMVEHVREQYISEHSDLCIGHTRWATHGEPSKINAHPHLDCKQELAIVHNGIIENYIALKKMLEDEGYKFISATDSEVIAHLIEKFYDKDDVLTLEDAVRQAIALLRGSYGIAVISSKEEKIVAARLGSPIIIGIGKDEDEYFVSSDTNALLPYTNSTIPLNDGEIAILTKNDCKIINKDAIPVQKKIEKILYDLQSAEKDGYAHYMLKEIFEQPRVINETMRGRLKVEEGIAKLGGVRMKDEEIRNISRIIFIACGTSLHAGMLGKYLTEEIARIPTEVEYASEFKYKFPVLDKNTLVIAISQSGETADTIASLREARERGANTLGIVNVVGSTIAREAGKGVYVYAGPEIGVASTKAFTAQITALYLLSLYFGRIRNTISSFALREIVEEFAIIPEKVQKILDNANVIKNVADEFYNYRDFLYLGRGYNFPIVLEGALKLKEISYIHAEGYPAGEMKHGPIAMIDENFPTMAILVKDNVYNKLMSNVEEIKARHGRIVAITTEGDGDVKKILKENDKVIYIPKTLPIFYPFLTLVPLQLFAYFCALKLGRNVDKPRNLAKSVTVE</sequence>
<feature type="domain" description="SIS" evidence="12">
    <location>
        <begin position="464"/>
        <end position="608"/>
    </location>
</feature>
<dbReference type="Pfam" id="PF01380">
    <property type="entry name" value="SIS"/>
    <property type="match status" value="2"/>
</dbReference>
<evidence type="ECO:0000313" key="13">
    <source>
        <dbReference type="EMBL" id="CEG12801.1"/>
    </source>
</evidence>
<dbReference type="FunFam" id="3.40.50.10490:FF:000001">
    <property type="entry name" value="Glutamine--fructose-6-phosphate aminotransferase [isomerizing]"/>
    <property type="match status" value="1"/>
</dbReference>
<dbReference type="SUPFAM" id="SSF56235">
    <property type="entry name" value="N-terminal nucleophile aminohydrolases (Ntn hydrolases)"/>
    <property type="match status" value="1"/>
</dbReference>
<dbReference type="InterPro" id="IPR035466">
    <property type="entry name" value="GlmS/AgaS_SIS"/>
</dbReference>
<feature type="domain" description="Glutamine amidotransferase type-2" evidence="11">
    <location>
        <begin position="2"/>
        <end position="223"/>
    </location>
</feature>
<protein>
    <recommendedName>
        <fullName evidence="4">Glutamine--fructose-6-phosphate aminotransferase [isomerizing]</fullName>
        <ecNumber evidence="3">2.6.1.16</ecNumber>
    </recommendedName>
</protein>
<keyword evidence="10" id="KW-0812">Transmembrane</keyword>
<dbReference type="InterPro" id="IPR029055">
    <property type="entry name" value="Ntn_hydrolases_N"/>
</dbReference>
<dbReference type="AlphaFoldDB" id="A0A098EB96"/>
<evidence type="ECO:0000256" key="5">
    <source>
        <dbReference type="ARBA" id="ARBA00022490"/>
    </source>
</evidence>
<evidence type="ECO:0000259" key="12">
    <source>
        <dbReference type="PROSITE" id="PS51464"/>
    </source>
</evidence>
<dbReference type="InterPro" id="IPR001347">
    <property type="entry name" value="SIS_dom"/>
</dbReference>
<evidence type="ECO:0000256" key="6">
    <source>
        <dbReference type="ARBA" id="ARBA00022576"/>
    </source>
</evidence>
<feature type="domain" description="SIS" evidence="12">
    <location>
        <begin position="292"/>
        <end position="431"/>
    </location>
</feature>
<dbReference type="PROSITE" id="PS51464">
    <property type="entry name" value="SIS"/>
    <property type="match status" value="2"/>
</dbReference>
<keyword evidence="6 13" id="KW-0032">Aminotransferase</keyword>
<dbReference type="NCBIfam" id="TIGR01135">
    <property type="entry name" value="glmS"/>
    <property type="match status" value="1"/>
</dbReference>
<evidence type="ECO:0000256" key="10">
    <source>
        <dbReference type="SAM" id="Phobius"/>
    </source>
</evidence>
<keyword evidence="5" id="KW-0963">Cytoplasm</keyword>
<reference evidence="13" key="1">
    <citation type="submission" date="2014-09" db="EMBL/GenBank/DDBJ databases">
        <authorList>
            <person name="Probst J Alexander"/>
        </authorList>
    </citation>
    <scope>NUCLEOTIDE SEQUENCE</scope>
</reference>
<dbReference type="EMBL" id="CCXY01000194">
    <property type="protein sequence ID" value="CEG12801.1"/>
    <property type="molecule type" value="Genomic_DNA"/>
</dbReference>
<keyword evidence="9" id="KW-0315">Glutamine amidotransferase</keyword>
<name>A0A098EB96_9ZZZZ</name>
<evidence type="ECO:0000259" key="11">
    <source>
        <dbReference type="PROSITE" id="PS51278"/>
    </source>
</evidence>
<dbReference type="GO" id="GO:0006047">
    <property type="term" value="P:UDP-N-acetylglucosamine metabolic process"/>
    <property type="evidence" value="ECO:0007669"/>
    <property type="project" value="TreeGrafter"/>
</dbReference>
<dbReference type="InterPro" id="IPR046348">
    <property type="entry name" value="SIS_dom_sf"/>
</dbReference>
<gene>
    <name evidence="13" type="primary">glmS</name>
    <name evidence="13" type="ORF">MSIBF_A2730005</name>
</gene>
<dbReference type="InterPro" id="IPR047084">
    <property type="entry name" value="GFAT_N"/>
</dbReference>
<dbReference type="InterPro" id="IPR035490">
    <property type="entry name" value="GlmS/FrlB_SIS"/>
</dbReference>
<dbReference type="PANTHER" id="PTHR10937">
    <property type="entry name" value="GLUCOSAMINE--FRUCTOSE-6-PHOSPHATE AMINOTRANSFERASE, ISOMERIZING"/>
    <property type="match status" value="1"/>
</dbReference>
<feature type="transmembrane region" description="Helical" evidence="10">
    <location>
        <begin position="580"/>
        <end position="599"/>
    </location>
</feature>
<dbReference type="GO" id="GO:0006002">
    <property type="term" value="P:fructose 6-phosphate metabolic process"/>
    <property type="evidence" value="ECO:0007669"/>
    <property type="project" value="TreeGrafter"/>
</dbReference>
<dbReference type="GO" id="GO:0097367">
    <property type="term" value="F:carbohydrate derivative binding"/>
    <property type="evidence" value="ECO:0007669"/>
    <property type="project" value="InterPro"/>
</dbReference>
<keyword evidence="7 13" id="KW-0808">Transferase</keyword>
<comment type="subcellular location">
    <subcellularLocation>
        <location evidence="2">Cytoplasm</location>
    </subcellularLocation>
</comment>
<dbReference type="InterPro" id="IPR017932">
    <property type="entry name" value="GATase_2_dom"/>
</dbReference>
<dbReference type="GO" id="GO:0004360">
    <property type="term" value="F:glutamine-fructose-6-phosphate transaminase (isomerizing) activity"/>
    <property type="evidence" value="ECO:0007669"/>
    <property type="project" value="UniProtKB-EC"/>
</dbReference>
<dbReference type="SUPFAM" id="SSF53697">
    <property type="entry name" value="SIS domain"/>
    <property type="match status" value="1"/>
</dbReference>
<dbReference type="FunFam" id="3.60.20.10:FF:000006">
    <property type="entry name" value="Glutamine--fructose-6-phosphate aminotransferase [isomerizing]"/>
    <property type="match status" value="1"/>
</dbReference>
<keyword evidence="10" id="KW-1133">Transmembrane helix</keyword>
<comment type="catalytic activity">
    <reaction evidence="1">
        <text>D-fructose 6-phosphate + L-glutamine = D-glucosamine 6-phosphate + L-glutamate</text>
        <dbReference type="Rhea" id="RHEA:13237"/>
        <dbReference type="ChEBI" id="CHEBI:29985"/>
        <dbReference type="ChEBI" id="CHEBI:58359"/>
        <dbReference type="ChEBI" id="CHEBI:58725"/>
        <dbReference type="ChEBI" id="CHEBI:61527"/>
        <dbReference type="EC" id="2.6.1.16"/>
    </reaction>
</comment>
<keyword evidence="10" id="KW-0472">Membrane</keyword>
<dbReference type="CDD" id="cd00714">
    <property type="entry name" value="GFAT"/>
    <property type="match status" value="1"/>
</dbReference>
<dbReference type="PROSITE" id="PS51278">
    <property type="entry name" value="GATASE_TYPE_2"/>
    <property type="match status" value="1"/>
</dbReference>
<organism evidence="13">
    <name type="scientific">groundwater metagenome</name>
    <dbReference type="NCBI Taxonomy" id="717931"/>
    <lineage>
        <taxon>unclassified sequences</taxon>
        <taxon>metagenomes</taxon>
        <taxon>ecological metagenomes</taxon>
    </lineage>
</organism>